<comment type="similarity">
    <text evidence="2 7">Belongs to the cation transport ATPase (P-type) (TC 3.A.3) family. Type IB subfamily.</text>
</comment>
<dbReference type="Gene3D" id="3.40.1110.10">
    <property type="entry name" value="Calcium-transporting ATPase, cytoplasmic domain N"/>
    <property type="match status" value="1"/>
</dbReference>
<dbReference type="RefSeq" id="WP_213365054.1">
    <property type="nucleotide sequence ID" value="NZ_BSFM01000014.1"/>
</dbReference>
<dbReference type="NCBIfam" id="TIGR01511">
    <property type="entry name" value="ATPase-IB1_Cu"/>
    <property type="match status" value="1"/>
</dbReference>
<dbReference type="Gene3D" id="3.40.50.1000">
    <property type="entry name" value="HAD superfamily/HAD-like"/>
    <property type="match status" value="1"/>
</dbReference>
<evidence type="ECO:0000256" key="1">
    <source>
        <dbReference type="ARBA" id="ARBA00004370"/>
    </source>
</evidence>
<dbReference type="Gene3D" id="3.30.70.100">
    <property type="match status" value="1"/>
</dbReference>
<dbReference type="InterPro" id="IPR027256">
    <property type="entry name" value="P-typ_ATPase_IB"/>
</dbReference>
<dbReference type="GO" id="GO:0005886">
    <property type="term" value="C:plasma membrane"/>
    <property type="evidence" value="ECO:0007669"/>
    <property type="project" value="UniProtKB-SubCell"/>
</dbReference>
<dbReference type="Pfam" id="PF00403">
    <property type="entry name" value="HMA"/>
    <property type="match status" value="1"/>
</dbReference>
<keyword evidence="7" id="KW-0067">ATP-binding</keyword>
<dbReference type="InterPro" id="IPR018303">
    <property type="entry name" value="ATPase_P-typ_P_site"/>
</dbReference>
<dbReference type="InterPro" id="IPR001757">
    <property type="entry name" value="P_typ_ATPase"/>
</dbReference>
<dbReference type="GO" id="GO:0015662">
    <property type="term" value="F:P-type ion transporter activity"/>
    <property type="evidence" value="ECO:0007669"/>
    <property type="project" value="UniProtKB-ARBA"/>
</dbReference>
<dbReference type="PROSITE" id="PS50846">
    <property type="entry name" value="HMA_2"/>
    <property type="match status" value="1"/>
</dbReference>
<dbReference type="GO" id="GO:0005524">
    <property type="term" value="F:ATP binding"/>
    <property type="evidence" value="ECO:0007669"/>
    <property type="project" value="UniProtKB-UniRule"/>
</dbReference>
<reference evidence="9" key="2">
    <citation type="submission" date="2023-01" db="EMBL/GenBank/DDBJ databases">
        <authorList>
            <person name="Sun Q."/>
            <person name="Evtushenko L."/>
        </authorList>
    </citation>
    <scope>NUCLEOTIDE SEQUENCE</scope>
    <source>
        <strain evidence="9">VKM B-2789</strain>
    </source>
</reference>
<evidence type="ECO:0000256" key="7">
    <source>
        <dbReference type="RuleBase" id="RU362081"/>
    </source>
</evidence>
<dbReference type="InterPro" id="IPR008250">
    <property type="entry name" value="ATPase_P-typ_transduc_dom_A_sf"/>
</dbReference>
<dbReference type="NCBIfam" id="TIGR01494">
    <property type="entry name" value="ATPase_P-type"/>
    <property type="match status" value="1"/>
</dbReference>
<dbReference type="NCBIfam" id="TIGR01512">
    <property type="entry name" value="ATPase-IB2_Cd"/>
    <property type="match status" value="1"/>
</dbReference>
<dbReference type="InterPro" id="IPR023214">
    <property type="entry name" value="HAD_sf"/>
</dbReference>
<comment type="caution">
    <text evidence="9">The sequence shown here is derived from an EMBL/GenBank/DDBJ whole genome shotgun (WGS) entry which is preliminary data.</text>
</comment>
<feature type="transmembrane region" description="Helical" evidence="7">
    <location>
        <begin position="405"/>
        <end position="429"/>
    </location>
</feature>
<comment type="subcellular location">
    <subcellularLocation>
        <location evidence="7">Cell membrane</location>
    </subcellularLocation>
    <subcellularLocation>
        <location evidence="1">Membrane</location>
    </subcellularLocation>
</comment>
<keyword evidence="7" id="KW-0547">Nucleotide-binding</keyword>
<dbReference type="EMBL" id="BSFM01000014">
    <property type="protein sequence ID" value="GLK85247.1"/>
    <property type="molecule type" value="Genomic_DNA"/>
</dbReference>
<dbReference type="InterPro" id="IPR036412">
    <property type="entry name" value="HAD-like_sf"/>
</dbReference>
<dbReference type="Proteomes" id="UP001143330">
    <property type="component" value="Unassembled WGS sequence"/>
</dbReference>
<evidence type="ECO:0000256" key="3">
    <source>
        <dbReference type="ARBA" id="ARBA00022692"/>
    </source>
</evidence>
<evidence type="ECO:0000313" key="9">
    <source>
        <dbReference type="EMBL" id="GLK85247.1"/>
    </source>
</evidence>
<dbReference type="NCBIfam" id="TIGR01525">
    <property type="entry name" value="ATPase-IB_hvy"/>
    <property type="match status" value="1"/>
</dbReference>
<proteinExistence type="inferred from homology"/>
<feature type="transmembrane region" description="Helical" evidence="7">
    <location>
        <begin position="196"/>
        <end position="218"/>
    </location>
</feature>
<dbReference type="GO" id="GO:0030001">
    <property type="term" value="P:metal ion transport"/>
    <property type="evidence" value="ECO:0007669"/>
    <property type="project" value="UniProtKB-ARBA"/>
</dbReference>
<dbReference type="InterPro" id="IPR059000">
    <property type="entry name" value="ATPase_P-type_domA"/>
</dbReference>
<feature type="transmembrane region" description="Helical" evidence="7">
    <location>
        <begin position="127"/>
        <end position="151"/>
    </location>
</feature>
<keyword evidence="3 7" id="KW-0812">Transmembrane</keyword>
<dbReference type="SUPFAM" id="SSF81653">
    <property type="entry name" value="Calcium ATPase, transduction domain A"/>
    <property type="match status" value="1"/>
</dbReference>
<dbReference type="InterPro" id="IPR006121">
    <property type="entry name" value="HMA_dom"/>
</dbReference>
<dbReference type="PANTHER" id="PTHR46594:SF4">
    <property type="entry name" value="P-TYPE CATION-TRANSPORTING ATPASE"/>
    <property type="match status" value="1"/>
</dbReference>
<evidence type="ECO:0000256" key="4">
    <source>
        <dbReference type="ARBA" id="ARBA00022723"/>
    </source>
</evidence>
<evidence type="ECO:0000259" key="8">
    <source>
        <dbReference type="PROSITE" id="PS50846"/>
    </source>
</evidence>
<dbReference type="InterPro" id="IPR036163">
    <property type="entry name" value="HMA_dom_sf"/>
</dbReference>
<dbReference type="SUPFAM" id="SSF55008">
    <property type="entry name" value="HMA, heavy metal-associated domain"/>
    <property type="match status" value="1"/>
</dbReference>
<feature type="transmembrane region" description="Helical" evidence="7">
    <location>
        <begin position="224"/>
        <end position="242"/>
    </location>
</feature>
<keyword evidence="7" id="KW-1003">Cell membrane</keyword>
<accession>A0A9W6JY19</accession>
<dbReference type="Gene3D" id="2.70.150.10">
    <property type="entry name" value="Calcium-transporting ATPase, cytoplasmic transduction domain A"/>
    <property type="match status" value="1"/>
</dbReference>
<keyword evidence="6 7" id="KW-0472">Membrane</keyword>
<keyword evidence="4 7" id="KW-0479">Metal-binding</keyword>
<protein>
    <submittedName>
        <fullName evidence="9">Nitrogen fixation protein FixI</fullName>
    </submittedName>
</protein>
<dbReference type="PANTHER" id="PTHR46594">
    <property type="entry name" value="P-TYPE CATION-TRANSPORTING ATPASE"/>
    <property type="match status" value="1"/>
</dbReference>
<dbReference type="PROSITE" id="PS00154">
    <property type="entry name" value="ATPASE_E1_E2"/>
    <property type="match status" value="1"/>
</dbReference>
<evidence type="ECO:0000256" key="6">
    <source>
        <dbReference type="ARBA" id="ARBA00023136"/>
    </source>
</evidence>
<sequence length="755" mass="79012">MTSGQASIGDVFDLPAKAPAAPSATAPAHDLSLYLREEADGRMAMDFAVEGIDCAACIDEIEDAVEGLPGIAEARLNYTSHRLAVAWSTTAADPAAVFAALAGIGYKAYPFGADKAEQIERNISRHLLRCLAVAGFAAMNIMLLSVSVWSGNVTDIDPETRDLFHWLSALIALPACAYAGQPFFHSALRALRNGALNMDVPITLGVMLALGVSVYETLHHAEHAYFDSAVMLLFFLLTGRYLDHAMRRKTRIEASNLAALKAETANRLDATGGITLVPAAAVKPGDLVLVRAGERVPVDGIVVSGRAAVDESLVTGETLPRDAVEGTTVHAGALIHHGVLHLRTTAAGEDTFLVEVERLLERASTDRNRYVRLADRAARLYAPMVHTTALLSLVGWLLVGASLHHAVLIAVAVLIITCPCALALAVPAVQVVASGTLMRAGVLINAGDAFERLAEVDTVVFDKTGTLTTPEPHLANADALSPALLEIAGRLAAGSTHPLARAVAAAVPGATPYPEMREVAGSGVEAEVDGVLARLGSPEFCGCNDLPAGAAIADASLVALRVDEERALLMIRQTLRTDAVEVVRRLRAMGKSLVIVSGDRPVAVTPVAEALGIEEWQGGATPADKIATLERLAARGRRVLMVGDGINDAPSLAAAHVSMSPIAAADVTRAQADLVFLGDRLAPVVAAIAVATRARQLMRENLMIAVIYNLFAVPLAIAGFVTPLVAAAAMSGSSVIVTLNALRARSSGDGREARS</sequence>
<dbReference type="GO" id="GO:0019829">
    <property type="term" value="F:ATPase-coupled monoatomic cation transmembrane transporter activity"/>
    <property type="evidence" value="ECO:0007669"/>
    <property type="project" value="InterPro"/>
</dbReference>
<keyword evidence="5 7" id="KW-1133">Transmembrane helix</keyword>
<evidence type="ECO:0000313" key="10">
    <source>
        <dbReference type="Proteomes" id="UP001143330"/>
    </source>
</evidence>
<gene>
    <name evidence="9" type="primary">fixI</name>
    <name evidence="9" type="ORF">GCM10017653_33170</name>
</gene>
<dbReference type="SUPFAM" id="SSF56784">
    <property type="entry name" value="HAD-like"/>
    <property type="match status" value="1"/>
</dbReference>
<dbReference type="Pfam" id="PF00702">
    <property type="entry name" value="Hydrolase"/>
    <property type="match status" value="1"/>
</dbReference>
<name>A0A9W6JY19_9HYPH</name>
<feature type="domain" description="HMA" evidence="8">
    <location>
        <begin position="43"/>
        <end position="109"/>
    </location>
</feature>
<dbReference type="GO" id="GO:0016887">
    <property type="term" value="F:ATP hydrolysis activity"/>
    <property type="evidence" value="ECO:0007669"/>
    <property type="project" value="InterPro"/>
</dbReference>
<evidence type="ECO:0000256" key="2">
    <source>
        <dbReference type="ARBA" id="ARBA00006024"/>
    </source>
</evidence>
<organism evidence="9 10">
    <name type="scientific">Ancylobacter defluvii</name>
    <dbReference type="NCBI Taxonomy" id="1282440"/>
    <lineage>
        <taxon>Bacteria</taxon>
        <taxon>Pseudomonadati</taxon>
        <taxon>Pseudomonadota</taxon>
        <taxon>Alphaproteobacteria</taxon>
        <taxon>Hyphomicrobiales</taxon>
        <taxon>Xanthobacteraceae</taxon>
        <taxon>Ancylobacter</taxon>
    </lineage>
</organism>
<keyword evidence="10" id="KW-1185">Reference proteome</keyword>
<reference evidence="9" key="1">
    <citation type="journal article" date="2014" name="Int. J. Syst. Evol. Microbiol.">
        <title>Complete genome sequence of Corynebacterium casei LMG S-19264T (=DSM 44701T), isolated from a smear-ripened cheese.</title>
        <authorList>
            <consortium name="US DOE Joint Genome Institute (JGI-PGF)"/>
            <person name="Walter F."/>
            <person name="Albersmeier A."/>
            <person name="Kalinowski J."/>
            <person name="Ruckert C."/>
        </authorList>
    </citation>
    <scope>NUCLEOTIDE SEQUENCE</scope>
    <source>
        <strain evidence="9">VKM B-2789</strain>
    </source>
</reference>
<feature type="transmembrane region" description="Helical" evidence="7">
    <location>
        <begin position="163"/>
        <end position="184"/>
    </location>
</feature>
<feature type="transmembrane region" description="Helical" evidence="7">
    <location>
        <begin position="702"/>
        <end position="718"/>
    </location>
</feature>
<dbReference type="Pfam" id="PF00122">
    <property type="entry name" value="E1-E2_ATPase"/>
    <property type="match status" value="1"/>
</dbReference>
<dbReference type="InterPro" id="IPR023298">
    <property type="entry name" value="ATPase_P-typ_TM_dom_sf"/>
</dbReference>
<dbReference type="GO" id="GO:0046872">
    <property type="term" value="F:metal ion binding"/>
    <property type="evidence" value="ECO:0007669"/>
    <property type="project" value="UniProtKB-KW"/>
</dbReference>
<dbReference type="SUPFAM" id="SSF81665">
    <property type="entry name" value="Calcium ATPase, transmembrane domain M"/>
    <property type="match status" value="1"/>
</dbReference>
<dbReference type="CDD" id="cd00371">
    <property type="entry name" value="HMA"/>
    <property type="match status" value="1"/>
</dbReference>
<dbReference type="AlphaFoldDB" id="A0A9W6JY19"/>
<dbReference type="PRINTS" id="PR00119">
    <property type="entry name" value="CATATPASE"/>
</dbReference>
<feature type="transmembrane region" description="Helical" evidence="7">
    <location>
        <begin position="380"/>
        <end position="399"/>
    </location>
</feature>
<dbReference type="InterPro" id="IPR023299">
    <property type="entry name" value="ATPase_P-typ_cyto_dom_N"/>
</dbReference>
<evidence type="ECO:0000256" key="5">
    <source>
        <dbReference type="ARBA" id="ARBA00022989"/>
    </source>
</evidence>